<evidence type="ECO:0000313" key="2">
    <source>
        <dbReference type="EMBL" id="TPX36359.1"/>
    </source>
</evidence>
<feature type="signal peptide" evidence="1">
    <location>
        <begin position="1"/>
        <end position="29"/>
    </location>
</feature>
<gene>
    <name evidence="2" type="ORF">SmJEL517_g01522</name>
</gene>
<feature type="chain" id="PRO_5021270851" description="SPARK domain-containing protein" evidence="1">
    <location>
        <begin position="30"/>
        <end position="319"/>
    </location>
</feature>
<evidence type="ECO:0000313" key="3">
    <source>
        <dbReference type="Proteomes" id="UP000319731"/>
    </source>
</evidence>
<dbReference type="Proteomes" id="UP000319731">
    <property type="component" value="Unassembled WGS sequence"/>
</dbReference>
<dbReference type="RefSeq" id="XP_031026672.1">
    <property type="nucleotide sequence ID" value="XM_031167450.1"/>
</dbReference>
<accession>A0A507CB03</accession>
<dbReference type="OrthoDB" id="10494237at2759"/>
<proteinExistence type="predicted"/>
<dbReference type="EMBL" id="QEAO01000005">
    <property type="protein sequence ID" value="TPX36359.1"/>
    <property type="molecule type" value="Genomic_DNA"/>
</dbReference>
<protein>
    <recommendedName>
        <fullName evidence="4">SPARK domain-containing protein</fullName>
    </recommendedName>
</protein>
<keyword evidence="1" id="KW-0732">Signal</keyword>
<name>A0A507CB03_9FUNG</name>
<organism evidence="2 3">
    <name type="scientific">Synchytrium microbalum</name>
    <dbReference type="NCBI Taxonomy" id="1806994"/>
    <lineage>
        <taxon>Eukaryota</taxon>
        <taxon>Fungi</taxon>
        <taxon>Fungi incertae sedis</taxon>
        <taxon>Chytridiomycota</taxon>
        <taxon>Chytridiomycota incertae sedis</taxon>
        <taxon>Chytridiomycetes</taxon>
        <taxon>Synchytriales</taxon>
        <taxon>Synchytriaceae</taxon>
        <taxon>Synchytrium</taxon>
    </lineage>
</organism>
<sequence length="319" mass="31804">MSPSRSRLWPSILSVMLLTASTTINPVLGGGNLGTLSGSTLTSGALTLTAIVSQLATTLNPALSTDCSTAISNQLLPTFSSCGGLQLFQLLGGGTLSQTNTGLTASLCSTPQCANALYAFDNATLAVCGNINTAIVNPANTTTAIAGTNLLSLLAGLGVNQLSSGLNSSLALACLTTADGTGYCLNQLASSIAVAEGLNADADVNLFDTRAQSLLATPQIACTDCVRRQVATALADKTSLAYQLAQANIAASQIGLSQCSTSSSTSPAISVATAAAGNSSSNIGKASGRGQNSASSKMDTVHAIVMIPLVLVLSVIASL</sequence>
<reference evidence="2 3" key="1">
    <citation type="journal article" date="2019" name="Sci. Rep.">
        <title>Comparative genomics of chytrid fungi reveal insights into the obligate biotrophic and pathogenic lifestyle of Synchytrium endobioticum.</title>
        <authorList>
            <person name="van de Vossenberg B.T.L.H."/>
            <person name="Warris S."/>
            <person name="Nguyen H.D.T."/>
            <person name="van Gent-Pelzer M.P.E."/>
            <person name="Joly D.L."/>
            <person name="van de Geest H.C."/>
            <person name="Bonants P.J.M."/>
            <person name="Smith D.S."/>
            <person name="Levesque C.A."/>
            <person name="van der Lee T.A.J."/>
        </authorList>
    </citation>
    <scope>NUCLEOTIDE SEQUENCE [LARGE SCALE GENOMIC DNA]</scope>
    <source>
        <strain evidence="2 3">JEL517</strain>
    </source>
</reference>
<comment type="caution">
    <text evidence="2">The sequence shown here is derived from an EMBL/GenBank/DDBJ whole genome shotgun (WGS) entry which is preliminary data.</text>
</comment>
<dbReference type="GeneID" id="42002747"/>
<keyword evidence="3" id="KW-1185">Reference proteome</keyword>
<dbReference type="AlphaFoldDB" id="A0A507CB03"/>
<evidence type="ECO:0008006" key="4">
    <source>
        <dbReference type="Google" id="ProtNLM"/>
    </source>
</evidence>
<evidence type="ECO:0000256" key="1">
    <source>
        <dbReference type="SAM" id="SignalP"/>
    </source>
</evidence>